<comment type="caution">
    <text evidence="2">The sequence shown here is derived from an EMBL/GenBank/DDBJ whole genome shotgun (WGS) entry which is preliminary data.</text>
</comment>
<evidence type="ECO:0000313" key="2">
    <source>
        <dbReference type="EMBL" id="MCI37785.1"/>
    </source>
</evidence>
<keyword evidence="3" id="KW-1185">Reference proteome</keyword>
<dbReference type="EMBL" id="LXQA010248295">
    <property type="protein sequence ID" value="MCI37785.1"/>
    <property type="molecule type" value="Genomic_DNA"/>
</dbReference>
<organism evidence="2 3">
    <name type="scientific">Trifolium medium</name>
    <dbReference type="NCBI Taxonomy" id="97028"/>
    <lineage>
        <taxon>Eukaryota</taxon>
        <taxon>Viridiplantae</taxon>
        <taxon>Streptophyta</taxon>
        <taxon>Embryophyta</taxon>
        <taxon>Tracheophyta</taxon>
        <taxon>Spermatophyta</taxon>
        <taxon>Magnoliopsida</taxon>
        <taxon>eudicotyledons</taxon>
        <taxon>Gunneridae</taxon>
        <taxon>Pentapetalae</taxon>
        <taxon>rosids</taxon>
        <taxon>fabids</taxon>
        <taxon>Fabales</taxon>
        <taxon>Fabaceae</taxon>
        <taxon>Papilionoideae</taxon>
        <taxon>50 kb inversion clade</taxon>
        <taxon>NPAAA clade</taxon>
        <taxon>Hologalegina</taxon>
        <taxon>IRL clade</taxon>
        <taxon>Trifolieae</taxon>
        <taxon>Trifolium</taxon>
    </lineage>
</organism>
<name>A0A392RQD9_9FABA</name>
<dbReference type="AlphaFoldDB" id="A0A392RQD9"/>
<protein>
    <submittedName>
        <fullName evidence="2">Uncharacterized protein</fullName>
    </submittedName>
</protein>
<reference evidence="2 3" key="1">
    <citation type="journal article" date="2018" name="Front. Plant Sci.">
        <title>Red Clover (Trifolium pratense) and Zigzag Clover (T. medium) - A Picture of Genomic Similarities and Differences.</title>
        <authorList>
            <person name="Dluhosova J."/>
            <person name="Istvanek J."/>
            <person name="Nedelnik J."/>
            <person name="Repkova J."/>
        </authorList>
    </citation>
    <scope>NUCLEOTIDE SEQUENCE [LARGE SCALE GENOMIC DNA]</scope>
    <source>
        <strain evidence="3">cv. 10/8</strain>
        <tissue evidence="2">Leaf</tissue>
    </source>
</reference>
<feature type="non-terminal residue" evidence="2">
    <location>
        <position position="127"/>
    </location>
</feature>
<accession>A0A392RQD9</accession>
<proteinExistence type="predicted"/>
<evidence type="ECO:0000256" key="1">
    <source>
        <dbReference type="SAM" id="MobiDB-lite"/>
    </source>
</evidence>
<feature type="non-terminal residue" evidence="2">
    <location>
        <position position="1"/>
    </location>
</feature>
<feature type="region of interest" description="Disordered" evidence="1">
    <location>
        <begin position="67"/>
        <end position="105"/>
    </location>
</feature>
<sequence>NLNQPSQPVVVEAAVPASQGGLSAPNAIWPPFGLPIGYTSSGYVPTSIEVQPGPQNVQVPLNHAEIPNGQTRVPPVQPGLISSQESLEDPRNAYQGPEIPNDGTGVNFVVPQPEEAQQKFKAIEDRL</sequence>
<dbReference type="Proteomes" id="UP000265520">
    <property type="component" value="Unassembled WGS sequence"/>
</dbReference>
<evidence type="ECO:0000313" key="3">
    <source>
        <dbReference type="Proteomes" id="UP000265520"/>
    </source>
</evidence>